<comment type="caution">
    <text evidence="4">The sequence shown here is derived from an EMBL/GenBank/DDBJ whole genome shotgun (WGS) entry which is preliminary data.</text>
</comment>
<evidence type="ECO:0000313" key="5">
    <source>
        <dbReference type="Proteomes" id="UP000180246"/>
    </source>
</evidence>
<dbReference type="PANTHER" id="PTHR43436">
    <property type="entry name" value="ARAC-FAMILY TRANSCRIPTIONAL REGULATOR"/>
    <property type="match status" value="1"/>
</dbReference>
<dbReference type="Pfam" id="PF12833">
    <property type="entry name" value="HTH_18"/>
    <property type="match status" value="1"/>
</dbReference>
<dbReference type="Proteomes" id="UP000180246">
    <property type="component" value="Unassembled WGS sequence"/>
</dbReference>
<organism evidence="4 5">
    <name type="scientific">Massilia timonae</name>
    <dbReference type="NCBI Taxonomy" id="47229"/>
    <lineage>
        <taxon>Bacteria</taxon>
        <taxon>Pseudomonadati</taxon>
        <taxon>Pseudomonadota</taxon>
        <taxon>Betaproteobacteria</taxon>
        <taxon>Burkholderiales</taxon>
        <taxon>Oxalobacteraceae</taxon>
        <taxon>Telluria group</taxon>
        <taxon>Massilia</taxon>
    </lineage>
</organism>
<dbReference type="PROSITE" id="PS01124">
    <property type="entry name" value="HTH_ARAC_FAMILY_2"/>
    <property type="match status" value="1"/>
</dbReference>
<dbReference type="SUPFAM" id="SSF46689">
    <property type="entry name" value="Homeodomain-like"/>
    <property type="match status" value="2"/>
</dbReference>
<dbReference type="EMBL" id="JRYB01000001">
    <property type="protein sequence ID" value="OIJ40801.1"/>
    <property type="molecule type" value="Genomic_DNA"/>
</dbReference>
<dbReference type="InterPro" id="IPR009057">
    <property type="entry name" value="Homeodomain-like_sf"/>
</dbReference>
<dbReference type="SMART" id="SM00342">
    <property type="entry name" value="HTH_ARAC"/>
    <property type="match status" value="1"/>
</dbReference>
<dbReference type="RefSeq" id="WP_071361101.1">
    <property type="nucleotide sequence ID" value="NZ_JRYB01000001.1"/>
</dbReference>
<accession>A0A1S2N6W7</accession>
<dbReference type="InterPro" id="IPR009594">
    <property type="entry name" value="Tscrpt_reg_HTH_AraC_N"/>
</dbReference>
<dbReference type="GO" id="GO:0043565">
    <property type="term" value="F:sequence-specific DNA binding"/>
    <property type="evidence" value="ECO:0007669"/>
    <property type="project" value="InterPro"/>
</dbReference>
<feature type="domain" description="HTH araC/xylS-type" evidence="3">
    <location>
        <begin position="194"/>
        <end position="292"/>
    </location>
</feature>
<evidence type="ECO:0000256" key="1">
    <source>
        <dbReference type="ARBA" id="ARBA00023015"/>
    </source>
</evidence>
<dbReference type="GO" id="GO:0003700">
    <property type="term" value="F:DNA-binding transcription factor activity"/>
    <property type="evidence" value="ECO:0007669"/>
    <property type="project" value="InterPro"/>
</dbReference>
<dbReference type="Gene3D" id="1.10.10.60">
    <property type="entry name" value="Homeodomain-like"/>
    <property type="match status" value="2"/>
</dbReference>
<evidence type="ECO:0000313" key="4">
    <source>
        <dbReference type="EMBL" id="OIJ40801.1"/>
    </source>
</evidence>
<gene>
    <name evidence="4" type="ORF">LO55_1657</name>
</gene>
<name>A0A1S2N6W7_9BURK</name>
<evidence type="ECO:0000256" key="2">
    <source>
        <dbReference type="ARBA" id="ARBA00023163"/>
    </source>
</evidence>
<dbReference type="Pfam" id="PF06719">
    <property type="entry name" value="AraC_N"/>
    <property type="match status" value="1"/>
</dbReference>
<evidence type="ECO:0000259" key="3">
    <source>
        <dbReference type="PROSITE" id="PS01124"/>
    </source>
</evidence>
<dbReference type="InterPro" id="IPR018060">
    <property type="entry name" value="HTH_AraC"/>
</dbReference>
<keyword evidence="1" id="KW-0805">Transcription regulation</keyword>
<dbReference type="AlphaFoldDB" id="A0A1S2N6W7"/>
<dbReference type="PANTHER" id="PTHR43436:SF1">
    <property type="entry name" value="TRANSCRIPTIONAL REGULATORY PROTEIN"/>
    <property type="match status" value="1"/>
</dbReference>
<sequence>MQAIRELADLIARHAPIEGMHRSPVSGMWLIRSDRTTEPLHVVHAPAVCIIAQGAKLVSLAGNDFHYDPAKFLVVSVDLPVTGCVTQASKEEPYLCLRVDLDPQVLAALDLELPGRPMPRARGATSARGLFLSETTPGLADVAARLVRLLEAPQDIPVLAPLLLKELHYRLLTGEHADVVRHIARGEGRMAQVTRAICWIKDNFNRPLSVERLAGDVGMSSSTLHEHFKSVTSMSPLQYQKQLRLQEARRLMLTGAKDAARAGHAVGYESSSQFSREYARFFGMSPGRDSTRLRQSLDGASLLQAVR</sequence>
<keyword evidence="2" id="KW-0804">Transcription</keyword>
<proteinExistence type="predicted"/>
<protein>
    <submittedName>
        <fullName evidence="4">Helix-turn-helix domain protein</fullName>
    </submittedName>
</protein>
<reference evidence="4 5" key="1">
    <citation type="submission" date="2014-10" db="EMBL/GenBank/DDBJ databases">
        <authorList>
            <person name="Seo M.-J."/>
            <person name="Seok Y.J."/>
            <person name="Cha I.-T."/>
        </authorList>
    </citation>
    <scope>NUCLEOTIDE SEQUENCE [LARGE SCALE GENOMIC DNA]</scope>
    <source>
        <strain evidence="4 5">NEU</strain>
    </source>
</reference>